<dbReference type="Gene3D" id="1.10.150.20">
    <property type="entry name" value="5' to 3' exonuclease, C-terminal subdomain"/>
    <property type="match status" value="1"/>
</dbReference>
<dbReference type="Gene3D" id="3.30.70.270">
    <property type="match status" value="1"/>
</dbReference>
<dbReference type="EMBL" id="MHTJ01000002">
    <property type="protein sequence ID" value="OHA58872.1"/>
    <property type="molecule type" value="Genomic_DNA"/>
</dbReference>
<sequence>MPNSWPRAIVHIDGDCFFVACEVAKNPKLKGRPVVVGADRGIACAMSYEAKALGVTRGMPVGWIRKICPSTIILPEDPASYTLYSRRMYEIVRRYTPEVEEYSIDECFADITGMHRVLHKPYIEIAKEIQQTLKSELGLDFSVGLSVNKVLAKIASKKRKPNGFTVIDWPSIGDYLKTTSIQNLWGVGGQTARQLYKLGIKTASDFATTAGTEIAKNFSKPYQEIWHELQGKFIFLLNTKSQPNKTSISKTKTFGTTSSDQHFVYSALSANIEGACSKLRKSKLLTDKVSIFLKTQQFEYYHLDFVLPWPTANPKDILDICHQRFAEVFSKDKKYRATGVTLSGLKPANTETLNLFGEAIRKENNKIIYHHIDLLDHRFGANTIFLASSLSALKYQKIKDEGSSSKIFSLNKKRHLGLLSLGKVT</sequence>
<dbReference type="Pfam" id="PF11799">
    <property type="entry name" value="IMS_C"/>
    <property type="match status" value="1"/>
</dbReference>
<dbReference type="STRING" id="1802438.A2571_00620"/>
<dbReference type="GO" id="GO:0005829">
    <property type="term" value="C:cytosol"/>
    <property type="evidence" value="ECO:0007669"/>
    <property type="project" value="TreeGrafter"/>
</dbReference>
<feature type="domain" description="UmuC" evidence="2">
    <location>
        <begin position="9"/>
        <end position="188"/>
    </location>
</feature>
<evidence type="ECO:0000313" key="3">
    <source>
        <dbReference type="EMBL" id="OHA58872.1"/>
    </source>
</evidence>
<gene>
    <name evidence="3" type="ORF">A2571_00620</name>
</gene>
<dbReference type="InterPro" id="IPR050116">
    <property type="entry name" value="DNA_polymerase-Y"/>
</dbReference>
<dbReference type="InterPro" id="IPR043502">
    <property type="entry name" value="DNA/RNA_pol_sf"/>
</dbReference>
<comment type="similarity">
    <text evidence="1">Belongs to the DNA polymerase type-Y family.</text>
</comment>
<dbReference type="InterPro" id="IPR001126">
    <property type="entry name" value="UmuC"/>
</dbReference>
<dbReference type="AlphaFoldDB" id="A0A1G2QFT0"/>
<reference evidence="3 4" key="1">
    <citation type="journal article" date="2016" name="Nat. Commun.">
        <title>Thousands of microbial genomes shed light on interconnected biogeochemical processes in an aquifer system.</title>
        <authorList>
            <person name="Anantharaman K."/>
            <person name="Brown C.T."/>
            <person name="Hug L.A."/>
            <person name="Sharon I."/>
            <person name="Castelle C.J."/>
            <person name="Probst A.J."/>
            <person name="Thomas B.C."/>
            <person name="Singh A."/>
            <person name="Wilkins M.J."/>
            <person name="Karaoz U."/>
            <person name="Brodie E.L."/>
            <person name="Williams K.H."/>
            <person name="Hubbard S.S."/>
            <person name="Banfield J.F."/>
        </authorList>
    </citation>
    <scope>NUCLEOTIDE SEQUENCE [LARGE SCALE GENOMIC DNA]</scope>
</reference>
<dbReference type="Proteomes" id="UP000177043">
    <property type="component" value="Unassembled WGS sequence"/>
</dbReference>
<dbReference type="PANTHER" id="PTHR11076:SF34">
    <property type="entry name" value="PROTEIN UMUC"/>
    <property type="match status" value="1"/>
</dbReference>
<dbReference type="InterPro" id="IPR022880">
    <property type="entry name" value="DNApol_IV"/>
</dbReference>
<dbReference type="SUPFAM" id="SSF56672">
    <property type="entry name" value="DNA/RNA polymerases"/>
    <property type="match status" value="1"/>
</dbReference>
<dbReference type="GO" id="GO:0009432">
    <property type="term" value="P:SOS response"/>
    <property type="evidence" value="ECO:0007669"/>
    <property type="project" value="TreeGrafter"/>
</dbReference>
<dbReference type="SUPFAM" id="SSF100879">
    <property type="entry name" value="Lesion bypass DNA polymerase (Y-family), little finger domain"/>
    <property type="match status" value="1"/>
</dbReference>
<evidence type="ECO:0000256" key="1">
    <source>
        <dbReference type="ARBA" id="ARBA00010945"/>
    </source>
</evidence>
<protein>
    <recommendedName>
        <fullName evidence="2">UmuC domain-containing protein</fullName>
    </recommendedName>
</protein>
<organism evidence="3 4">
    <name type="scientific">Candidatus Vogelbacteria bacterium RIFOXYD1_FULL_44_32</name>
    <dbReference type="NCBI Taxonomy" id="1802438"/>
    <lineage>
        <taxon>Bacteria</taxon>
        <taxon>Candidatus Vogeliibacteriota</taxon>
    </lineage>
</organism>
<dbReference type="GO" id="GO:0042276">
    <property type="term" value="P:error-prone translesion synthesis"/>
    <property type="evidence" value="ECO:0007669"/>
    <property type="project" value="TreeGrafter"/>
</dbReference>
<name>A0A1G2QFT0_9BACT</name>
<dbReference type="InterPro" id="IPR043128">
    <property type="entry name" value="Rev_trsase/Diguanyl_cyclase"/>
</dbReference>
<evidence type="ECO:0000313" key="4">
    <source>
        <dbReference type="Proteomes" id="UP000177043"/>
    </source>
</evidence>
<dbReference type="GO" id="GO:0003684">
    <property type="term" value="F:damaged DNA binding"/>
    <property type="evidence" value="ECO:0007669"/>
    <property type="project" value="InterPro"/>
</dbReference>
<evidence type="ECO:0000259" key="2">
    <source>
        <dbReference type="PROSITE" id="PS50173"/>
    </source>
</evidence>
<dbReference type="PANTHER" id="PTHR11076">
    <property type="entry name" value="DNA REPAIR POLYMERASE UMUC / TRANSFERASE FAMILY MEMBER"/>
    <property type="match status" value="1"/>
</dbReference>
<dbReference type="Pfam" id="PF00817">
    <property type="entry name" value="IMS"/>
    <property type="match status" value="1"/>
</dbReference>
<accession>A0A1G2QFT0</accession>
<comment type="caution">
    <text evidence="3">The sequence shown here is derived from an EMBL/GenBank/DDBJ whole genome shotgun (WGS) entry which is preliminary data.</text>
</comment>
<proteinExistence type="inferred from homology"/>
<dbReference type="InterPro" id="IPR017961">
    <property type="entry name" value="DNA_pol_Y-fam_little_finger"/>
</dbReference>
<dbReference type="GO" id="GO:0003887">
    <property type="term" value="F:DNA-directed DNA polymerase activity"/>
    <property type="evidence" value="ECO:0007669"/>
    <property type="project" value="InterPro"/>
</dbReference>
<dbReference type="InterPro" id="IPR036775">
    <property type="entry name" value="DNA_pol_Y-fam_lit_finger_sf"/>
</dbReference>
<dbReference type="PROSITE" id="PS50173">
    <property type="entry name" value="UMUC"/>
    <property type="match status" value="1"/>
</dbReference>
<dbReference type="Gene3D" id="3.30.1490.100">
    <property type="entry name" value="DNA polymerase, Y-family, little finger domain"/>
    <property type="match status" value="1"/>
</dbReference>
<dbReference type="GO" id="GO:0006281">
    <property type="term" value="P:DNA repair"/>
    <property type="evidence" value="ECO:0007669"/>
    <property type="project" value="InterPro"/>
</dbReference>
<dbReference type="Gene3D" id="3.40.1170.60">
    <property type="match status" value="1"/>
</dbReference>
<dbReference type="CDD" id="cd03586">
    <property type="entry name" value="PolY_Pol_IV_kappa"/>
    <property type="match status" value="1"/>
</dbReference>